<sequence>MAAAALRDPPQGGVSFLDVAVRFSGKDGGSLMGSETPVPRCDAEELCTCILTGETVPRFPLPSGIGSVSCLAPFLVPAVLNPHGEGLEVSCLAVRLMDAPWFPFP</sequence>
<name>A0A5N4DV99_CAMDR</name>
<dbReference type="AlphaFoldDB" id="A0A5N4DV99"/>
<comment type="caution">
    <text evidence="1">The sequence shown here is derived from an EMBL/GenBank/DDBJ whole genome shotgun (WGS) entry which is preliminary data.</text>
</comment>
<dbReference type="EMBL" id="JWIN03000009">
    <property type="protein sequence ID" value="KAB1275098.1"/>
    <property type="molecule type" value="Genomic_DNA"/>
</dbReference>
<gene>
    <name evidence="1" type="ORF">Cadr_000012372</name>
</gene>
<dbReference type="Proteomes" id="UP000299084">
    <property type="component" value="Unassembled WGS sequence"/>
</dbReference>
<evidence type="ECO:0000313" key="2">
    <source>
        <dbReference type="Proteomes" id="UP000299084"/>
    </source>
</evidence>
<organism evidence="1 2">
    <name type="scientific">Camelus dromedarius</name>
    <name type="common">Dromedary</name>
    <name type="synonym">Arabian camel</name>
    <dbReference type="NCBI Taxonomy" id="9838"/>
    <lineage>
        <taxon>Eukaryota</taxon>
        <taxon>Metazoa</taxon>
        <taxon>Chordata</taxon>
        <taxon>Craniata</taxon>
        <taxon>Vertebrata</taxon>
        <taxon>Euteleostomi</taxon>
        <taxon>Mammalia</taxon>
        <taxon>Eutheria</taxon>
        <taxon>Laurasiatheria</taxon>
        <taxon>Artiodactyla</taxon>
        <taxon>Tylopoda</taxon>
        <taxon>Camelidae</taxon>
        <taxon>Camelus</taxon>
    </lineage>
</organism>
<evidence type="ECO:0000313" key="1">
    <source>
        <dbReference type="EMBL" id="KAB1275098.1"/>
    </source>
</evidence>
<protein>
    <submittedName>
        <fullName evidence="1">Uncharacterized protein</fullName>
    </submittedName>
</protein>
<keyword evidence="2" id="KW-1185">Reference proteome</keyword>
<accession>A0A5N4DV99</accession>
<reference evidence="1 2" key="1">
    <citation type="journal article" date="2019" name="Mol. Ecol. Resour.">
        <title>Improving Illumina assemblies with Hi-C and long reads: an example with the North African dromedary.</title>
        <authorList>
            <person name="Elbers J.P."/>
            <person name="Rogers M.F."/>
            <person name="Perelman P.L."/>
            <person name="Proskuryakova A.A."/>
            <person name="Serdyukova N.A."/>
            <person name="Johnson W.E."/>
            <person name="Horin P."/>
            <person name="Corander J."/>
            <person name="Murphy D."/>
            <person name="Burger P.A."/>
        </authorList>
    </citation>
    <scope>NUCLEOTIDE SEQUENCE [LARGE SCALE GENOMIC DNA]</scope>
    <source>
        <strain evidence="1">Drom800</strain>
        <tissue evidence="1">Blood</tissue>
    </source>
</reference>
<proteinExistence type="predicted"/>